<sequence>MTGVFRRSLSFPNKINPNNRQAKVRAPMFSHHTRSISLPTRSHPLISQLKDHIAHLQSWATASFSFSDWLCQGLTRLRDLHHCLDDTLRLPQTQDSLRRLRSHSASCCWLDNLLDQFLRFVDVYGIFRTSVFALKQDHSAAQVALRKRDDSQIALYVKARKRMAKEMINLVKAVRCIVGRPGPAAAPLEPVGDSNYYSTSNIIDHELAGVMSEVVQVTVTVSLALFNGIAAALSSGCPTTSSSKSNVLSSRWSWMGILFSMGLMRCKEAFEDGKDHSSIIDKVVQVNNIGADSLRNLKKKGEEEVKITLKKMQELEVSFAAIETCSETVFRSLINARVSLLNTLTLL</sequence>
<evidence type="ECO:0000313" key="1">
    <source>
        <dbReference type="EMBL" id="PQP97786.1"/>
    </source>
</evidence>
<dbReference type="PANTHER" id="PTHR33070">
    <property type="entry name" value="OS06G0725500 PROTEIN"/>
    <property type="match status" value="1"/>
</dbReference>
<proteinExistence type="predicted"/>
<dbReference type="Proteomes" id="UP000250321">
    <property type="component" value="Unassembled WGS sequence"/>
</dbReference>
<dbReference type="EMBL" id="PJQY01001963">
    <property type="protein sequence ID" value="PQP97786.1"/>
    <property type="molecule type" value="Genomic_DNA"/>
</dbReference>
<name>A0A314XY57_PRUYE</name>
<comment type="caution">
    <text evidence="1">The sequence shown here is derived from an EMBL/GenBank/DDBJ whole genome shotgun (WGS) entry which is preliminary data.</text>
</comment>
<evidence type="ECO:0000313" key="2">
    <source>
        <dbReference type="Proteomes" id="UP000250321"/>
    </source>
</evidence>
<organism evidence="1 2">
    <name type="scientific">Prunus yedoensis var. nudiflora</name>
    <dbReference type="NCBI Taxonomy" id="2094558"/>
    <lineage>
        <taxon>Eukaryota</taxon>
        <taxon>Viridiplantae</taxon>
        <taxon>Streptophyta</taxon>
        <taxon>Embryophyta</taxon>
        <taxon>Tracheophyta</taxon>
        <taxon>Spermatophyta</taxon>
        <taxon>Magnoliopsida</taxon>
        <taxon>eudicotyledons</taxon>
        <taxon>Gunneridae</taxon>
        <taxon>Pentapetalae</taxon>
        <taxon>rosids</taxon>
        <taxon>fabids</taxon>
        <taxon>Rosales</taxon>
        <taxon>Rosaceae</taxon>
        <taxon>Amygdaloideae</taxon>
        <taxon>Amygdaleae</taxon>
        <taxon>Prunus</taxon>
    </lineage>
</organism>
<dbReference type="GO" id="GO:0048367">
    <property type="term" value="P:shoot system development"/>
    <property type="evidence" value="ECO:0007669"/>
    <property type="project" value="InterPro"/>
</dbReference>
<reference evidence="1 2" key="1">
    <citation type="submission" date="2018-02" db="EMBL/GenBank/DDBJ databases">
        <title>Draft genome of wild Prunus yedoensis var. nudiflora.</title>
        <authorList>
            <person name="Baek S."/>
            <person name="Kim J.-H."/>
            <person name="Choi K."/>
            <person name="Kim G.-B."/>
            <person name="Cho A."/>
            <person name="Jang H."/>
            <person name="Shin C.-H."/>
            <person name="Yu H.-J."/>
            <person name="Mun J.-H."/>
        </authorList>
    </citation>
    <scope>NUCLEOTIDE SEQUENCE [LARGE SCALE GENOMIC DNA]</scope>
    <source>
        <strain evidence="2">cv. Jeju island</strain>
        <tissue evidence="1">Leaf</tissue>
    </source>
</reference>
<gene>
    <name evidence="1" type="ORF">Pyn_08493</name>
</gene>
<keyword evidence="2" id="KW-1185">Reference proteome</keyword>
<dbReference type="OrthoDB" id="695739at2759"/>
<dbReference type="PANTHER" id="PTHR33070:SF49">
    <property type="entry name" value="OS06G0725500 PROTEIN"/>
    <property type="match status" value="1"/>
</dbReference>
<accession>A0A314XY57</accession>
<protein>
    <recommendedName>
        <fullName evidence="3">Protein BPS1 chloroplastic</fullName>
    </recommendedName>
</protein>
<dbReference type="Pfam" id="PF03087">
    <property type="entry name" value="BPS1"/>
    <property type="match status" value="1"/>
</dbReference>
<evidence type="ECO:0008006" key="3">
    <source>
        <dbReference type="Google" id="ProtNLM"/>
    </source>
</evidence>
<dbReference type="STRING" id="2094558.A0A314XY57"/>
<dbReference type="InterPro" id="IPR004320">
    <property type="entry name" value="BPS1_pln"/>
</dbReference>
<dbReference type="GO" id="GO:0048364">
    <property type="term" value="P:root development"/>
    <property type="evidence" value="ECO:0007669"/>
    <property type="project" value="InterPro"/>
</dbReference>
<dbReference type="AlphaFoldDB" id="A0A314XY57"/>